<keyword evidence="1" id="KW-0812">Transmembrane</keyword>
<dbReference type="Proteomes" id="UP000002985">
    <property type="component" value="Unassembled WGS sequence"/>
</dbReference>
<evidence type="ECO:0000256" key="1">
    <source>
        <dbReference type="SAM" id="Phobius"/>
    </source>
</evidence>
<dbReference type="EMBL" id="BAFH01000004">
    <property type="protein sequence ID" value="GAB63845.1"/>
    <property type="molecule type" value="Genomic_DNA"/>
</dbReference>
<dbReference type="InterPro" id="IPR025325">
    <property type="entry name" value="DUF4231"/>
</dbReference>
<keyword evidence="1" id="KW-1133">Transmembrane helix</keyword>
<feature type="transmembrane region" description="Helical" evidence="1">
    <location>
        <begin position="54"/>
        <end position="79"/>
    </location>
</feature>
<dbReference type="OrthoDB" id="463467at2"/>
<evidence type="ECO:0000313" key="3">
    <source>
        <dbReference type="Proteomes" id="UP000002985"/>
    </source>
</evidence>
<dbReference type="Pfam" id="PF14015">
    <property type="entry name" value="DUF4231"/>
    <property type="match status" value="1"/>
</dbReference>
<keyword evidence="3" id="KW-1185">Reference proteome</keyword>
<evidence type="ECO:0008006" key="4">
    <source>
        <dbReference type="Google" id="ProtNLM"/>
    </source>
</evidence>
<dbReference type="eggNOG" id="COG3772">
    <property type="taxonomic scope" value="Bacteria"/>
</dbReference>
<reference evidence="2 3" key="1">
    <citation type="journal article" date="2012" name="FEBS Lett.">
        <title>Anammox organism KSU-1 expresses a NirK-type copper-containing nitrite reductase instead of a NirS-type with cytochrome cd1.</title>
        <authorList>
            <person name="Hira D."/>
            <person name="Toh H."/>
            <person name="Migita C.T."/>
            <person name="Okubo H."/>
            <person name="Nishiyama T."/>
            <person name="Hattori M."/>
            <person name="Furukawa K."/>
            <person name="Fujii T."/>
        </authorList>
    </citation>
    <scope>NUCLEOTIDE SEQUENCE [LARGE SCALE GENOMIC DNA]</scope>
</reference>
<keyword evidence="1" id="KW-0472">Membrane</keyword>
<dbReference type="AlphaFoldDB" id="I3IQ50"/>
<proteinExistence type="predicted"/>
<sequence length="197" mass="23015">MLRQNYRNFLAQDMNAIIETLPLSDLQKHFLRSRWLNHVLWMEGKANEAHSRYYILRLITIVGGVIIPTLVSLNIIGAAASPVRWGTLGLGLLVAVSIAIEEFFHFGERWRHYRKTVEWLKIEGWQFFQLGGPYQNYLDHIDAYPVFANRVESIIQRDVEVYITEIVHEKKEEKLNNSITPNKINKLDIAIQKRIES</sequence>
<organism evidence="2 3">
    <name type="scientific">Candidatus Jettenia caeni</name>
    <dbReference type="NCBI Taxonomy" id="247490"/>
    <lineage>
        <taxon>Bacteria</taxon>
        <taxon>Pseudomonadati</taxon>
        <taxon>Planctomycetota</taxon>
        <taxon>Candidatus Brocadiia</taxon>
        <taxon>Candidatus Brocadiales</taxon>
        <taxon>Candidatus Brocadiaceae</taxon>
        <taxon>Candidatus Jettenia</taxon>
    </lineage>
</organism>
<evidence type="ECO:0000313" key="2">
    <source>
        <dbReference type="EMBL" id="GAB63845.1"/>
    </source>
</evidence>
<gene>
    <name evidence="2" type="ORF">KSU1_D0536</name>
</gene>
<protein>
    <recommendedName>
        <fullName evidence="4">SMODS and SLOG-associating 2TM effector domain-containing protein</fullName>
    </recommendedName>
</protein>
<name>I3IQ50_9BACT</name>
<dbReference type="NCBIfam" id="NF033634">
    <property type="entry name" value="SLATT_1"/>
    <property type="match status" value="1"/>
</dbReference>
<comment type="caution">
    <text evidence="2">The sequence shown here is derived from an EMBL/GenBank/DDBJ whole genome shotgun (WGS) entry which is preliminary data.</text>
</comment>
<feature type="transmembrane region" description="Helical" evidence="1">
    <location>
        <begin position="85"/>
        <end position="104"/>
    </location>
</feature>
<accession>I3IQ50</accession>